<comment type="cofactor">
    <cofactor evidence="1">
        <name>a divalent metal cation</name>
        <dbReference type="ChEBI" id="CHEBI:60240"/>
    </cofactor>
</comment>
<dbReference type="Proteomes" id="UP000693946">
    <property type="component" value="Linkage Group LG14"/>
</dbReference>
<dbReference type="AlphaFoldDB" id="A0AAV6S909"/>
<keyword evidence="2" id="KW-0479">Metal-binding</keyword>
<dbReference type="InterPro" id="IPR027806">
    <property type="entry name" value="HARBI1_dom"/>
</dbReference>
<dbReference type="EMBL" id="JAGKHQ010000006">
    <property type="protein sequence ID" value="KAG7513608.1"/>
    <property type="molecule type" value="Genomic_DNA"/>
</dbReference>
<evidence type="ECO:0000259" key="4">
    <source>
        <dbReference type="Pfam" id="PF13613"/>
    </source>
</evidence>
<feature type="domain" description="Transposase Helix-turn-helix" evidence="4">
    <location>
        <begin position="140"/>
        <end position="189"/>
    </location>
</feature>
<comment type="caution">
    <text evidence="5">The sequence shown here is derived from an EMBL/GenBank/DDBJ whole genome shotgun (WGS) entry which is preliminary data.</text>
</comment>
<sequence>MEVDILQPTDGEQQQQQQQLQRTELKDTSVAVSHPRDHDYCSSTEPAALDLALDQIDHLRGETATLRKQVEEISVSSRFGLQRFAASDDDICFYTRFLSYNHLMAFWRHIEPETSHILYVTRARSKGQTYEVPYTAGATSLQPIDEFFLFMNYMSLGLMLKDLSHRFKIHPSTVSRIINTWANFLYHILGAEGIWLSKKSVKALLPDVFYSYSDTQVVLDCVQLRCQTPDSPLLQREMFSNYKSHYTLKGLIGMAPHGAVTFVSSLHDVSTSDNELLRKSGLSSLLKPSAAIMMNKDFQVDDCISCKVYMVTSPSRQSEPEFKERPSHARLRVHVERLVQRVKEHQIFSTVIPASLAGSVNQLYTVACLLVNYQHGPLVKLEELKH</sequence>
<accession>A0AAV6S909</accession>
<evidence type="ECO:0000313" key="6">
    <source>
        <dbReference type="Proteomes" id="UP000693946"/>
    </source>
</evidence>
<dbReference type="PANTHER" id="PTHR23080">
    <property type="entry name" value="THAP DOMAIN PROTEIN"/>
    <property type="match status" value="1"/>
</dbReference>
<name>A0AAV6S909_SOLSE</name>
<evidence type="ECO:0000259" key="3">
    <source>
        <dbReference type="Pfam" id="PF13359"/>
    </source>
</evidence>
<evidence type="ECO:0000256" key="1">
    <source>
        <dbReference type="ARBA" id="ARBA00001968"/>
    </source>
</evidence>
<gene>
    <name evidence="5" type="ORF">JOB18_012517</name>
</gene>
<dbReference type="InterPro" id="IPR027805">
    <property type="entry name" value="Transposase_HTH_dom"/>
</dbReference>
<protein>
    <recommendedName>
        <fullName evidence="7">DDE Tnp4 domain-containing protein</fullName>
    </recommendedName>
</protein>
<keyword evidence="6" id="KW-1185">Reference proteome</keyword>
<proteinExistence type="predicted"/>
<evidence type="ECO:0000256" key="2">
    <source>
        <dbReference type="ARBA" id="ARBA00022723"/>
    </source>
</evidence>
<organism evidence="5 6">
    <name type="scientific">Solea senegalensis</name>
    <name type="common">Senegalese sole</name>
    <dbReference type="NCBI Taxonomy" id="28829"/>
    <lineage>
        <taxon>Eukaryota</taxon>
        <taxon>Metazoa</taxon>
        <taxon>Chordata</taxon>
        <taxon>Craniata</taxon>
        <taxon>Vertebrata</taxon>
        <taxon>Euteleostomi</taxon>
        <taxon>Actinopterygii</taxon>
        <taxon>Neopterygii</taxon>
        <taxon>Teleostei</taxon>
        <taxon>Neoteleostei</taxon>
        <taxon>Acanthomorphata</taxon>
        <taxon>Carangaria</taxon>
        <taxon>Pleuronectiformes</taxon>
        <taxon>Pleuronectoidei</taxon>
        <taxon>Soleidae</taxon>
        <taxon>Solea</taxon>
    </lineage>
</organism>
<evidence type="ECO:0008006" key="7">
    <source>
        <dbReference type="Google" id="ProtNLM"/>
    </source>
</evidence>
<evidence type="ECO:0000313" key="5">
    <source>
        <dbReference type="EMBL" id="KAG7513608.1"/>
    </source>
</evidence>
<dbReference type="GO" id="GO:0046872">
    <property type="term" value="F:metal ion binding"/>
    <property type="evidence" value="ECO:0007669"/>
    <property type="project" value="UniProtKB-KW"/>
</dbReference>
<dbReference type="Pfam" id="PF13613">
    <property type="entry name" value="HTH_Tnp_4"/>
    <property type="match status" value="1"/>
</dbReference>
<dbReference type="Pfam" id="PF13359">
    <property type="entry name" value="DDE_Tnp_4"/>
    <property type="match status" value="1"/>
</dbReference>
<reference evidence="5 6" key="1">
    <citation type="journal article" date="2021" name="Sci. Rep.">
        <title>Chromosome anchoring in Senegalese sole (Solea senegalensis) reveals sex-associated markers and genome rearrangements in flatfish.</title>
        <authorList>
            <person name="Guerrero-Cozar I."/>
            <person name="Gomez-Garrido J."/>
            <person name="Berbel C."/>
            <person name="Martinez-Blanch J.F."/>
            <person name="Alioto T."/>
            <person name="Claros M.G."/>
            <person name="Gagnaire P.A."/>
            <person name="Manchado M."/>
        </authorList>
    </citation>
    <scope>NUCLEOTIDE SEQUENCE [LARGE SCALE GENOMIC DNA]</scope>
    <source>
        <strain evidence="5">Sse05_10M</strain>
    </source>
</reference>
<feature type="domain" description="DDE Tnp4" evidence="3">
    <location>
        <begin position="219"/>
        <end position="372"/>
    </location>
</feature>
<dbReference type="PANTHER" id="PTHR23080:SF133">
    <property type="entry name" value="SI:CH211-262I1.5-RELATED"/>
    <property type="match status" value="1"/>
</dbReference>